<evidence type="ECO:0000313" key="2">
    <source>
        <dbReference type="EMBL" id="CEL06938.1"/>
    </source>
</evidence>
<dbReference type="InterPro" id="IPR024079">
    <property type="entry name" value="MetalloPept_cat_dom_sf"/>
</dbReference>
<dbReference type="AlphaFoldDB" id="A0A0U5CBS1"/>
<sequence length="635" mass="70827">MATTEDDYHLGDSQCILTIQPRTGESNAFHLKVEEDVPAELEAFVRLSHFELFEKARQWFDGCLRDHLAEFPVALEYADMLLRQGSYREVLALHSPNTAGLPEGNDIDRLWGLLGHLANMHLGGAASDALNDAIACFNYLSYRRLGQDGHPNALEIHMLELYLEIAVVAYRTSKWREVNYQYTNPPWWKAYSPAWSGFGDWYARLRGRGYFWEAQRILSILLPVLPLNNAIGMFMTRYTFDYVVENIDNGSFDETLVLSDLISANNMCRYVLEHCDVLKPSDGRRLEALVKLAEAYLQNSRSLAAILYCVSKGDDEEASPPVLQVKTLEKRLEHLKQARLSSEIRSAEVQSTVPSFADPGTTTPSTSGPSYTQGLKDAAAQSVWETLAPVKPAPPGFSLYNPSHIRLDVFSHPPTRYTCASEKPFPAAPSTTSTAMVQGGQGAVLPRWAKGQTINFAALSNGYPRQELAVIAANALRDAAEDWNQLELGVNFNWVEKLEDASFVLCYAGDNGEILAQAFFPNEEKLSRVNIYSAALKQGTVEYLKDIFLHQLGHVLGFRHDFAPVVDENNGSIQLGPRDPRSVMGFEFPPRIRASDRESAIAFYKLSGTSLGWKDSNEAQSSSSARPRIKDCIAR</sequence>
<dbReference type="GO" id="GO:0008237">
    <property type="term" value="F:metallopeptidase activity"/>
    <property type="evidence" value="ECO:0007669"/>
    <property type="project" value="InterPro"/>
</dbReference>
<feature type="compositionally biased region" description="Low complexity" evidence="1">
    <location>
        <begin position="359"/>
        <end position="373"/>
    </location>
</feature>
<accession>A0A0U5CBS1</accession>
<dbReference type="STRING" id="454130.A0A0U5CBS1"/>
<dbReference type="SUPFAM" id="SSF55486">
    <property type="entry name" value="Metalloproteases ('zincins'), catalytic domain"/>
    <property type="match status" value="1"/>
</dbReference>
<evidence type="ECO:0000256" key="1">
    <source>
        <dbReference type="SAM" id="MobiDB-lite"/>
    </source>
</evidence>
<dbReference type="Gene3D" id="3.40.390.10">
    <property type="entry name" value="Collagenase (Catalytic Domain)"/>
    <property type="match status" value="1"/>
</dbReference>
<keyword evidence="3" id="KW-1185">Reference proteome</keyword>
<dbReference type="Proteomes" id="UP000054771">
    <property type="component" value="Unassembled WGS sequence"/>
</dbReference>
<proteinExistence type="predicted"/>
<dbReference type="OrthoDB" id="406838at2759"/>
<feature type="region of interest" description="Disordered" evidence="1">
    <location>
        <begin position="350"/>
        <end position="373"/>
    </location>
</feature>
<reference evidence="3" key="1">
    <citation type="journal article" date="2016" name="Genome Announc.">
        <title>Draft genome sequences of fungus Aspergillus calidoustus.</title>
        <authorList>
            <person name="Horn F."/>
            <person name="Linde J."/>
            <person name="Mattern D.J."/>
            <person name="Walther G."/>
            <person name="Guthke R."/>
            <person name="Scherlach K."/>
            <person name="Martin K."/>
            <person name="Brakhage A.A."/>
            <person name="Petzke L."/>
            <person name="Valiante V."/>
        </authorList>
    </citation>
    <scope>NUCLEOTIDE SEQUENCE [LARGE SCALE GENOMIC DNA]</scope>
    <source>
        <strain evidence="3">SF006504</strain>
    </source>
</reference>
<organism evidence="2 3">
    <name type="scientific">Aspergillus calidoustus</name>
    <dbReference type="NCBI Taxonomy" id="454130"/>
    <lineage>
        <taxon>Eukaryota</taxon>
        <taxon>Fungi</taxon>
        <taxon>Dikarya</taxon>
        <taxon>Ascomycota</taxon>
        <taxon>Pezizomycotina</taxon>
        <taxon>Eurotiomycetes</taxon>
        <taxon>Eurotiomycetidae</taxon>
        <taxon>Eurotiales</taxon>
        <taxon>Aspergillaceae</taxon>
        <taxon>Aspergillus</taxon>
        <taxon>Aspergillus subgen. Nidulantes</taxon>
    </lineage>
</organism>
<gene>
    <name evidence="2" type="ORF">ASPCAL10105</name>
</gene>
<name>A0A0U5CBS1_ASPCI</name>
<protein>
    <recommendedName>
        <fullName evidence="4">Peptidase metallopeptidase domain-containing protein</fullName>
    </recommendedName>
</protein>
<evidence type="ECO:0008006" key="4">
    <source>
        <dbReference type="Google" id="ProtNLM"/>
    </source>
</evidence>
<evidence type="ECO:0000313" key="3">
    <source>
        <dbReference type="Proteomes" id="UP000054771"/>
    </source>
</evidence>
<dbReference type="EMBL" id="CDMC01000008">
    <property type="protein sequence ID" value="CEL06938.1"/>
    <property type="molecule type" value="Genomic_DNA"/>
</dbReference>